<evidence type="ECO:0000313" key="14">
    <source>
        <dbReference type="Proteomes" id="UP000494165"/>
    </source>
</evidence>
<comment type="caution">
    <text evidence="13">The sequence shown here is derived from an EMBL/GenBank/DDBJ whole genome shotgun (WGS) entry which is preliminary data.</text>
</comment>
<keyword evidence="3 11" id="KW-0732">Signal</keyword>
<evidence type="ECO:0000256" key="9">
    <source>
        <dbReference type="ARBA" id="ARBA00023180"/>
    </source>
</evidence>
<dbReference type="SUPFAM" id="SSF55486">
    <property type="entry name" value="Metalloproteases ('zincins'), catalytic domain"/>
    <property type="match status" value="1"/>
</dbReference>
<dbReference type="OrthoDB" id="291007at2759"/>
<dbReference type="PANTHER" id="PTHR10127">
    <property type="entry name" value="DISCOIDIN, CUB, EGF, LAMININ , AND ZINC METALLOPROTEASE DOMAIN CONTAINING"/>
    <property type="match status" value="1"/>
</dbReference>
<protein>
    <recommendedName>
        <fullName evidence="11">Metalloendopeptidase</fullName>
        <ecNumber evidence="11">3.4.24.-</ecNumber>
    </recommendedName>
</protein>
<feature type="active site" evidence="10">
    <location>
        <position position="185"/>
    </location>
</feature>
<keyword evidence="5 10" id="KW-0862">Zinc</keyword>
<keyword evidence="7" id="KW-0865">Zymogen</keyword>
<evidence type="ECO:0000259" key="12">
    <source>
        <dbReference type="PROSITE" id="PS51864"/>
    </source>
</evidence>
<dbReference type="Gene3D" id="3.40.390.10">
    <property type="entry name" value="Collagenase (Catalytic Domain)"/>
    <property type="match status" value="1"/>
</dbReference>
<evidence type="ECO:0000256" key="8">
    <source>
        <dbReference type="ARBA" id="ARBA00023157"/>
    </source>
</evidence>
<dbReference type="AlphaFoldDB" id="A0A8S1CW03"/>
<dbReference type="GO" id="GO:0006508">
    <property type="term" value="P:proteolysis"/>
    <property type="evidence" value="ECO:0007669"/>
    <property type="project" value="UniProtKB-KW"/>
</dbReference>
<feature type="binding site" evidence="10">
    <location>
        <position position="184"/>
    </location>
    <ligand>
        <name>Zn(2+)</name>
        <dbReference type="ChEBI" id="CHEBI:29105"/>
        <note>catalytic</note>
    </ligand>
</feature>
<keyword evidence="14" id="KW-1185">Reference proteome</keyword>
<gene>
    <name evidence="13" type="ORF">CLODIP_2_CD13294</name>
</gene>
<dbReference type="InterPro" id="IPR034035">
    <property type="entry name" value="Astacin-like_dom"/>
</dbReference>
<keyword evidence="9" id="KW-0325">Glycoprotein</keyword>
<evidence type="ECO:0000256" key="1">
    <source>
        <dbReference type="ARBA" id="ARBA00022670"/>
    </source>
</evidence>
<keyword evidence="4 10" id="KW-0378">Hydrolase</keyword>
<keyword evidence="8" id="KW-1015">Disulfide bond</keyword>
<comment type="caution">
    <text evidence="10">Lacks conserved residue(s) required for the propagation of feature annotation.</text>
</comment>
<dbReference type="InterPro" id="IPR024079">
    <property type="entry name" value="MetalloPept_cat_dom_sf"/>
</dbReference>
<organism evidence="13 14">
    <name type="scientific">Cloeon dipterum</name>
    <dbReference type="NCBI Taxonomy" id="197152"/>
    <lineage>
        <taxon>Eukaryota</taxon>
        <taxon>Metazoa</taxon>
        <taxon>Ecdysozoa</taxon>
        <taxon>Arthropoda</taxon>
        <taxon>Hexapoda</taxon>
        <taxon>Insecta</taxon>
        <taxon>Pterygota</taxon>
        <taxon>Palaeoptera</taxon>
        <taxon>Ephemeroptera</taxon>
        <taxon>Pisciforma</taxon>
        <taxon>Baetidae</taxon>
        <taxon>Cloeon</taxon>
    </lineage>
</organism>
<evidence type="ECO:0000256" key="3">
    <source>
        <dbReference type="ARBA" id="ARBA00022729"/>
    </source>
</evidence>
<reference evidence="13 14" key="1">
    <citation type="submission" date="2020-04" db="EMBL/GenBank/DDBJ databases">
        <authorList>
            <person name="Alioto T."/>
            <person name="Alioto T."/>
            <person name="Gomez Garrido J."/>
        </authorList>
    </citation>
    <scope>NUCLEOTIDE SEQUENCE [LARGE SCALE GENOMIC DNA]</scope>
</reference>
<feature type="chain" id="PRO_5035962880" description="Metalloendopeptidase" evidence="11">
    <location>
        <begin position="21"/>
        <end position="318"/>
    </location>
</feature>
<evidence type="ECO:0000256" key="2">
    <source>
        <dbReference type="ARBA" id="ARBA00022723"/>
    </source>
</evidence>
<comment type="cofactor">
    <cofactor evidence="10 11">
        <name>Zn(2+)</name>
        <dbReference type="ChEBI" id="CHEBI:29105"/>
    </cofactor>
    <text evidence="10 11">Binds 1 zinc ion per subunit.</text>
</comment>
<dbReference type="InterPro" id="IPR006026">
    <property type="entry name" value="Peptidase_Metallo"/>
</dbReference>
<evidence type="ECO:0000256" key="7">
    <source>
        <dbReference type="ARBA" id="ARBA00023145"/>
    </source>
</evidence>
<evidence type="ECO:0000256" key="6">
    <source>
        <dbReference type="ARBA" id="ARBA00023049"/>
    </source>
</evidence>
<dbReference type="EC" id="3.4.24.-" evidence="11"/>
<dbReference type="FunFam" id="3.40.390.10:FF:000015">
    <property type="entry name" value="Meprin A subunit"/>
    <property type="match status" value="1"/>
</dbReference>
<feature type="binding site" evidence="10">
    <location>
        <position position="194"/>
    </location>
    <ligand>
        <name>Zn(2+)</name>
        <dbReference type="ChEBI" id="CHEBI:29105"/>
        <note>catalytic</note>
    </ligand>
</feature>
<accession>A0A8S1CW03</accession>
<evidence type="ECO:0000313" key="13">
    <source>
        <dbReference type="EMBL" id="CAB3372292.1"/>
    </source>
</evidence>
<proteinExistence type="predicted"/>
<evidence type="ECO:0000256" key="11">
    <source>
        <dbReference type="RuleBase" id="RU361183"/>
    </source>
</evidence>
<keyword evidence="2 10" id="KW-0479">Metal-binding</keyword>
<sequence length="318" mass="35148">MQPGLCQLFLVLYGLWMVTARPSEDAAAASPPDDFPSLPPILHPGYFSPDYKGNMIPGLVSSWSPNDPTNVWELSGLREGDIMEDGPKSRNVVSDPESLWADATIPYILEPMFTDAERKTIREGMEMIQKDTCFKFRPFRIGDMDFVYIQGGPTGCWSYVGRQGGGQVVNLQRAGCVYKGVVAHELLHAAGFFHQQSAADRDEYVFVNYTNIQSGRESNFDKYNESVVSDFGVGYDYGSVMHYSRKAFSKNGEDTLVPLKDGAEIGNRDSVTDKDMAKLKAKYGCSEGSEVTEAPSNYGTMMFEAGNQLLSLFVAPPN</sequence>
<dbReference type="GO" id="GO:0008270">
    <property type="term" value="F:zinc ion binding"/>
    <property type="evidence" value="ECO:0007669"/>
    <property type="project" value="UniProtKB-UniRule"/>
</dbReference>
<keyword evidence="6 10" id="KW-0482">Metalloprotease</keyword>
<name>A0A8S1CW03_9INSE</name>
<dbReference type="Pfam" id="PF01400">
    <property type="entry name" value="Astacin"/>
    <property type="match status" value="1"/>
</dbReference>
<dbReference type="CDD" id="cd04280">
    <property type="entry name" value="ZnMc_astacin_like"/>
    <property type="match status" value="1"/>
</dbReference>
<dbReference type="InterPro" id="IPR001506">
    <property type="entry name" value="Peptidase_M12A"/>
</dbReference>
<dbReference type="Proteomes" id="UP000494165">
    <property type="component" value="Unassembled WGS sequence"/>
</dbReference>
<dbReference type="SMART" id="SM00235">
    <property type="entry name" value="ZnMc"/>
    <property type="match status" value="1"/>
</dbReference>
<feature type="signal peptide" evidence="11">
    <location>
        <begin position="1"/>
        <end position="20"/>
    </location>
</feature>
<keyword evidence="1 10" id="KW-0645">Protease</keyword>
<dbReference type="PRINTS" id="PR00480">
    <property type="entry name" value="ASTACIN"/>
</dbReference>
<dbReference type="GO" id="GO:0004222">
    <property type="term" value="F:metalloendopeptidase activity"/>
    <property type="evidence" value="ECO:0007669"/>
    <property type="project" value="UniProtKB-UniRule"/>
</dbReference>
<feature type="domain" description="Peptidase M12A" evidence="12">
    <location>
        <begin position="91"/>
        <end position="286"/>
    </location>
</feature>
<evidence type="ECO:0000256" key="5">
    <source>
        <dbReference type="ARBA" id="ARBA00022833"/>
    </source>
</evidence>
<evidence type="ECO:0000256" key="10">
    <source>
        <dbReference type="PROSITE-ProRule" id="PRU01211"/>
    </source>
</evidence>
<feature type="binding site" evidence="10">
    <location>
        <position position="188"/>
    </location>
    <ligand>
        <name>Zn(2+)</name>
        <dbReference type="ChEBI" id="CHEBI:29105"/>
        <note>catalytic</note>
    </ligand>
</feature>
<dbReference type="PROSITE" id="PS51864">
    <property type="entry name" value="ASTACIN"/>
    <property type="match status" value="1"/>
</dbReference>
<evidence type="ECO:0000256" key="4">
    <source>
        <dbReference type="ARBA" id="ARBA00022801"/>
    </source>
</evidence>
<dbReference type="PANTHER" id="PTHR10127:SF780">
    <property type="entry name" value="METALLOENDOPEPTIDASE"/>
    <property type="match status" value="1"/>
</dbReference>
<dbReference type="EMBL" id="CADEPI010000071">
    <property type="protein sequence ID" value="CAB3372292.1"/>
    <property type="molecule type" value="Genomic_DNA"/>
</dbReference>